<feature type="compositionally biased region" description="Pro residues" evidence="7">
    <location>
        <begin position="453"/>
        <end position="463"/>
    </location>
</feature>
<dbReference type="InterPro" id="IPR051483">
    <property type="entry name" value="MAP7_domain-containing"/>
</dbReference>
<evidence type="ECO:0000313" key="9">
    <source>
        <dbReference type="EMBL" id="EPQ03254.1"/>
    </source>
</evidence>
<gene>
    <name evidence="9" type="ORF">D623_10035706</name>
</gene>
<evidence type="ECO:0000256" key="5">
    <source>
        <dbReference type="ARBA" id="ARBA00023054"/>
    </source>
</evidence>
<feature type="compositionally biased region" description="Basic residues" evidence="7">
    <location>
        <begin position="308"/>
        <end position="317"/>
    </location>
</feature>
<reference evidence="9 10" key="1">
    <citation type="journal article" date="2013" name="Nat. Commun.">
        <title>Genome analysis reveals insights into physiology and longevity of the Brandt's bat Myotis brandtii.</title>
        <authorList>
            <person name="Seim I."/>
            <person name="Fang X."/>
            <person name="Xiong Z."/>
            <person name="Lobanov A.V."/>
            <person name="Huang Z."/>
            <person name="Ma S."/>
            <person name="Feng Y."/>
            <person name="Turanov A.A."/>
            <person name="Zhu Y."/>
            <person name="Lenz T.L."/>
            <person name="Gerashchenko M.V."/>
            <person name="Fan D."/>
            <person name="Hee Yim S."/>
            <person name="Yao X."/>
            <person name="Jordan D."/>
            <person name="Xiong Y."/>
            <person name="Ma Y."/>
            <person name="Lyapunov A.N."/>
            <person name="Chen G."/>
            <person name="Kulakova O.I."/>
            <person name="Sun Y."/>
            <person name="Lee S.G."/>
            <person name="Bronson R.T."/>
            <person name="Moskalev A.A."/>
            <person name="Sunyaev S.R."/>
            <person name="Zhang G."/>
            <person name="Krogh A."/>
            <person name="Wang J."/>
            <person name="Gladyshev V.N."/>
        </authorList>
    </citation>
    <scope>NUCLEOTIDE SEQUENCE [LARGE SCALE GENOMIC DNA]</scope>
</reference>
<dbReference type="GO" id="GO:0000226">
    <property type="term" value="P:microtubule cytoskeleton organization"/>
    <property type="evidence" value="ECO:0007669"/>
    <property type="project" value="InterPro"/>
</dbReference>
<feature type="compositionally biased region" description="Basic and acidic residues" evidence="7">
    <location>
        <begin position="44"/>
        <end position="56"/>
    </location>
</feature>
<dbReference type="GO" id="GO:0003723">
    <property type="term" value="F:RNA binding"/>
    <property type="evidence" value="ECO:0007669"/>
    <property type="project" value="InterPro"/>
</dbReference>
<evidence type="ECO:0000256" key="4">
    <source>
        <dbReference type="ARBA" id="ARBA00022490"/>
    </source>
</evidence>
<comment type="similarity">
    <text evidence="3">Belongs to the KHDC1 family.</text>
</comment>
<feature type="compositionally biased region" description="Basic and acidic residues" evidence="7">
    <location>
        <begin position="493"/>
        <end position="610"/>
    </location>
</feature>
<proteinExistence type="inferred from homology"/>
<dbReference type="CDD" id="cd12795">
    <property type="entry name" value="FILIA_N_like"/>
    <property type="match status" value="1"/>
</dbReference>
<evidence type="ECO:0000256" key="3">
    <source>
        <dbReference type="ARBA" id="ARBA00009081"/>
    </source>
</evidence>
<evidence type="ECO:0000256" key="6">
    <source>
        <dbReference type="ARBA" id="ARBA00023212"/>
    </source>
</evidence>
<protein>
    <submittedName>
        <fullName evidence="9">Ensconsin</fullName>
    </submittedName>
</protein>
<keyword evidence="4" id="KW-0963">Cytoplasm</keyword>
<evidence type="ECO:0000313" key="10">
    <source>
        <dbReference type="Proteomes" id="UP000052978"/>
    </source>
</evidence>
<organism evidence="9 10">
    <name type="scientific">Myotis brandtii</name>
    <name type="common">Brandt's bat</name>
    <dbReference type="NCBI Taxonomy" id="109478"/>
    <lineage>
        <taxon>Eukaryota</taxon>
        <taxon>Metazoa</taxon>
        <taxon>Chordata</taxon>
        <taxon>Craniata</taxon>
        <taxon>Vertebrata</taxon>
        <taxon>Euteleostomi</taxon>
        <taxon>Mammalia</taxon>
        <taxon>Eutheria</taxon>
        <taxon>Laurasiatheria</taxon>
        <taxon>Chiroptera</taxon>
        <taxon>Yangochiroptera</taxon>
        <taxon>Vespertilionidae</taxon>
        <taxon>Myotis</taxon>
    </lineage>
</organism>
<feature type="compositionally biased region" description="Polar residues" evidence="7">
    <location>
        <begin position="57"/>
        <end position="74"/>
    </location>
</feature>
<dbReference type="Proteomes" id="UP000052978">
    <property type="component" value="Unassembled WGS sequence"/>
</dbReference>
<feature type="compositionally biased region" description="Basic and acidic residues" evidence="7">
    <location>
        <begin position="873"/>
        <end position="962"/>
    </location>
</feature>
<feature type="region of interest" description="Disordered" evidence="7">
    <location>
        <begin position="845"/>
        <end position="991"/>
    </location>
</feature>
<feature type="compositionally biased region" description="Basic and acidic residues" evidence="7">
    <location>
        <begin position="318"/>
        <end position="328"/>
    </location>
</feature>
<dbReference type="PANTHER" id="PTHR15073">
    <property type="entry name" value="MICROTUBULE-ASSOCIATED PROTEIN"/>
    <property type="match status" value="1"/>
</dbReference>
<dbReference type="Pfam" id="PF16005">
    <property type="entry name" value="MOEP19"/>
    <property type="match status" value="1"/>
</dbReference>
<dbReference type="Gene3D" id="3.30.1370.10">
    <property type="entry name" value="K Homology domain, type 1"/>
    <property type="match status" value="1"/>
</dbReference>
<dbReference type="InterPro" id="IPR036612">
    <property type="entry name" value="KH_dom_type_1_sf"/>
</dbReference>
<evidence type="ECO:0000256" key="1">
    <source>
        <dbReference type="ARBA" id="ARBA00004245"/>
    </source>
</evidence>
<feature type="compositionally biased region" description="Basic and acidic residues" evidence="7">
    <location>
        <begin position="397"/>
        <end position="415"/>
    </location>
</feature>
<dbReference type="eggNOG" id="ENOG502QTDQ">
    <property type="taxonomic scope" value="Eukaryota"/>
</dbReference>
<feature type="compositionally biased region" description="Low complexity" evidence="7">
    <location>
        <begin position="464"/>
        <end position="486"/>
    </location>
</feature>
<keyword evidence="10" id="KW-1185">Reference proteome</keyword>
<evidence type="ECO:0000256" key="2">
    <source>
        <dbReference type="ARBA" id="ARBA00007525"/>
    </source>
</evidence>
<feature type="compositionally biased region" description="Polar residues" evidence="7">
    <location>
        <begin position="975"/>
        <end position="990"/>
    </location>
</feature>
<feature type="compositionally biased region" description="Basic and acidic residues" evidence="7">
    <location>
        <begin position="85"/>
        <end position="113"/>
    </location>
</feature>
<evidence type="ECO:0000259" key="8">
    <source>
        <dbReference type="Pfam" id="PF16005"/>
    </source>
</evidence>
<dbReference type="EMBL" id="KE161334">
    <property type="protein sequence ID" value="EPQ03254.1"/>
    <property type="molecule type" value="Genomic_DNA"/>
</dbReference>
<dbReference type="GO" id="GO:0015630">
    <property type="term" value="C:microtubule cytoskeleton"/>
    <property type="evidence" value="ECO:0007669"/>
    <property type="project" value="InterPro"/>
</dbReference>
<feature type="region of interest" description="Disordered" evidence="7">
    <location>
        <begin position="299"/>
        <end position="610"/>
    </location>
</feature>
<feature type="compositionally biased region" description="Basic and acidic residues" evidence="7">
    <location>
        <begin position="856"/>
        <end position="865"/>
    </location>
</feature>
<feature type="compositionally biased region" description="Basic and acidic residues" evidence="7">
    <location>
        <begin position="134"/>
        <end position="174"/>
    </location>
</feature>
<dbReference type="AlphaFoldDB" id="S7MG83"/>
<dbReference type="InterPro" id="IPR031952">
    <property type="entry name" value="MOEP19_KH-like"/>
</dbReference>
<accession>S7MG83</accession>
<dbReference type="PANTHER" id="PTHR15073:SF4">
    <property type="entry name" value="ENSCONSIN"/>
    <property type="match status" value="1"/>
</dbReference>
<feature type="compositionally biased region" description="Pro residues" evidence="7">
    <location>
        <begin position="365"/>
        <end position="378"/>
    </location>
</feature>
<feature type="domain" description="KH-like RNA-binding" evidence="8">
    <location>
        <begin position="731"/>
        <end position="815"/>
    </location>
</feature>
<keyword evidence="5" id="KW-0175">Coiled coil</keyword>
<feature type="region of interest" description="Disordered" evidence="7">
    <location>
        <begin position="134"/>
        <end position="205"/>
    </location>
</feature>
<dbReference type="InterPro" id="IPR008604">
    <property type="entry name" value="MAP7_fam"/>
</dbReference>
<comment type="subcellular location">
    <subcellularLocation>
        <location evidence="1">Cytoplasm</location>
        <location evidence="1">Cytoskeleton</location>
    </subcellularLocation>
</comment>
<sequence>MPGSATALRQERLKKTNARPIPLGLFTINEEDEQQKNGNSRRPKAPDSYKVHEKKTAASNRPPSAISGQNSNHAGNKPDPPPVLRVDDRQRLARERREEREKQLAAREILWLEKEERARQHYEKHLEERKKKLEEQRLKEERRRAAVEEKRRQRLEEDKERHEAVVRRTMERSQKPKQKHNRWSWGGPLHASHSIHSTDPDRRSVSTMNLSKHVDPVISKRLSSSSATLLNSPDRARRLQLSPWESSVVNRLLTPTHSFLARSKSTAALSGDAASCSPINIMPYKATHSRNPMDRTKFLVTPPDGSARRRTIHGTAGHKRERERENVPFHRTSGIRRALSPSHPKARSPASPRLWLPSKSLPHLPGTPRPTSSLPPGPVKATPAQVRPPSPGNIRPVKREVRVEPERKDPEKEPQKVANEPPLKGRIPLVKVEEATAEEGTAGESEDASVVPAPAPAPAPTPASVPATVPVPSSTVTASASPKTSAGTTDPEEATRLLAEKRRLAREQREKEEREKREREELERQKREELAQRVAEERSRREEEARRLEAEQARERAEQLRRQAEEREQREREEAERLQKQKEEEARVREEAEKARQEREKHFQREEQERLERKKRLEEIMKRTRRTEATDKKTVDQRNGDIAKGALTGGTAVSALPGMMNSPGNGDPAASPHMVTSHQSKVTVERIARPTCTSSVCVSRRSMATTKHFPTLVQLEQRGGAPFQVLGDNAKQPYWFHTEYLKSPKMVHLEACLVEAIFGPGREHIPHVECVLQTLLSINQWDPEGEAEILIFGRPSYQKDVSKMIMNLAHYHRQLRAQGSLKNAAQQAEPRNFSAAVRVAALQASPDKVRVAKSQRSPDKVREAATQRSPDAVQEKATQRSPDAVREKATQRSPDAVREKATQRSPDAVREKATQRSPDAVREKATQRSPDAVREKATQRSPDAVREKATQRSPDAVREKATQRSPDAVQEKGTQRTPNLEKQPNENGVSLENENFEEIINLPIGSKPSRLDVANSENPEIPLNPILAFEDEGTLGSLPQVDGVQTQQTADITPSGTSNSDLDEAKAAQQLDLRVFLP</sequence>
<keyword evidence="6" id="KW-0206">Cytoskeleton</keyword>
<feature type="compositionally biased region" description="Low complexity" evidence="7">
    <location>
        <begin position="438"/>
        <end position="452"/>
    </location>
</feature>
<name>S7MG83_MYOBR</name>
<comment type="similarity">
    <text evidence="2">Belongs to the MAP7 family.</text>
</comment>
<feature type="region of interest" description="Disordered" evidence="7">
    <location>
        <begin position="653"/>
        <end position="674"/>
    </location>
</feature>
<feature type="region of interest" description="Disordered" evidence="7">
    <location>
        <begin position="1"/>
        <end position="113"/>
    </location>
</feature>
<dbReference type="Pfam" id="PF05672">
    <property type="entry name" value="MAP7"/>
    <property type="match status" value="1"/>
</dbReference>
<evidence type="ECO:0000256" key="7">
    <source>
        <dbReference type="SAM" id="MobiDB-lite"/>
    </source>
</evidence>